<dbReference type="AlphaFoldDB" id="A0A0G0B8C1"/>
<evidence type="ECO:0000256" key="8">
    <source>
        <dbReference type="ARBA" id="ARBA00023136"/>
    </source>
</evidence>
<keyword evidence="3 9" id="KW-0813">Transport</keyword>
<comment type="similarity">
    <text evidence="2 9">Belongs to the ABC-2 integral membrane protein family.</text>
</comment>
<dbReference type="PANTHER" id="PTHR30413">
    <property type="entry name" value="INNER MEMBRANE TRANSPORT PERMEASE"/>
    <property type="match status" value="1"/>
</dbReference>
<evidence type="ECO:0000256" key="9">
    <source>
        <dbReference type="RuleBase" id="RU361157"/>
    </source>
</evidence>
<comment type="caution">
    <text evidence="11">The sequence shown here is derived from an EMBL/GenBank/DDBJ whole genome shotgun (WGS) entry which is preliminary data.</text>
</comment>
<dbReference type="PRINTS" id="PR00164">
    <property type="entry name" value="ABC2TRNSPORT"/>
</dbReference>
<evidence type="ECO:0000256" key="7">
    <source>
        <dbReference type="ARBA" id="ARBA00022989"/>
    </source>
</evidence>
<feature type="domain" description="ABC transmembrane type-2" evidence="10">
    <location>
        <begin position="41"/>
        <end position="262"/>
    </location>
</feature>
<evidence type="ECO:0000256" key="6">
    <source>
        <dbReference type="ARBA" id="ARBA00022692"/>
    </source>
</evidence>
<dbReference type="STRING" id="1618434.UR52_C0001G0041"/>
<keyword evidence="6 9" id="KW-0812">Transmembrane</keyword>
<sequence length="270" mass="31420">MEIVISPNSINYNLFTFWKYRELIFFLAWRDIKIRYKQTFIGIFWIILQPFLTMIILNIVFGEMTKTVSNIPYPLLTYTGLIYWNLFSKSVTSATECLSANRDIITKVYLPKLILPIASVFVNIVDFFISLVMLILLLIYYRYSFNPAGIVIMPIILFLTVLISIGIGSAFSALNLIYRDIKFIIPFFLQILLLITPILYPINFVPSKYRAIFDFNPLTRLIEVSRNSLLINTFNIDIPGLLLIGLYSIIFFVVGIYIFIKLEKYFSDIV</sequence>
<dbReference type="PROSITE" id="PS51012">
    <property type="entry name" value="ABC_TM2"/>
    <property type="match status" value="1"/>
</dbReference>
<evidence type="ECO:0000256" key="5">
    <source>
        <dbReference type="ARBA" id="ARBA00022519"/>
    </source>
</evidence>
<dbReference type="InterPro" id="IPR013525">
    <property type="entry name" value="ABC2_TM"/>
</dbReference>
<dbReference type="EMBL" id="LBPN01000001">
    <property type="protein sequence ID" value="KKP59961.1"/>
    <property type="molecule type" value="Genomic_DNA"/>
</dbReference>
<dbReference type="InterPro" id="IPR000412">
    <property type="entry name" value="ABC_2_transport"/>
</dbReference>
<dbReference type="PANTHER" id="PTHR30413:SF8">
    <property type="entry name" value="TRANSPORT PERMEASE PROTEIN"/>
    <property type="match status" value="1"/>
</dbReference>
<keyword evidence="4 9" id="KW-1003">Cell membrane</keyword>
<dbReference type="GO" id="GO:0043190">
    <property type="term" value="C:ATP-binding cassette (ABC) transporter complex"/>
    <property type="evidence" value="ECO:0007669"/>
    <property type="project" value="InterPro"/>
</dbReference>
<keyword evidence="5" id="KW-0997">Cell inner membrane</keyword>
<evidence type="ECO:0000256" key="2">
    <source>
        <dbReference type="ARBA" id="ARBA00007783"/>
    </source>
</evidence>
<organism evidence="11 12">
    <name type="scientific">Candidatus Gottesmanbacteria bacterium GW2011_GWA1_34_13</name>
    <dbReference type="NCBI Taxonomy" id="1618434"/>
    <lineage>
        <taxon>Bacteria</taxon>
        <taxon>Candidatus Gottesmaniibacteriota</taxon>
    </lineage>
</organism>
<comment type="subcellular location">
    <subcellularLocation>
        <location evidence="1">Cell inner membrane</location>
        <topology evidence="1">Multi-pass membrane protein</topology>
    </subcellularLocation>
    <subcellularLocation>
        <location evidence="9">Cell membrane</location>
        <topology evidence="9">Multi-pass membrane protein</topology>
    </subcellularLocation>
</comment>
<feature type="transmembrane region" description="Helical" evidence="9">
    <location>
        <begin position="183"/>
        <end position="202"/>
    </location>
</feature>
<reference evidence="11 12" key="1">
    <citation type="journal article" date="2015" name="Nature">
        <title>rRNA introns, odd ribosomes, and small enigmatic genomes across a large radiation of phyla.</title>
        <authorList>
            <person name="Brown C.T."/>
            <person name="Hug L.A."/>
            <person name="Thomas B.C."/>
            <person name="Sharon I."/>
            <person name="Castelle C.J."/>
            <person name="Singh A."/>
            <person name="Wilkins M.J."/>
            <person name="Williams K.H."/>
            <person name="Banfield J.F."/>
        </authorList>
    </citation>
    <scope>NUCLEOTIDE SEQUENCE [LARGE SCALE GENOMIC DNA]</scope>
</reference>
<dbReference type="Proteomes" id="UP000034176">
    <property type="component" value="Unassembled WGS sequence"/>
</dbReference>
<feature type="transmembrane region" description="Helical" evidence="9">
    <location>
        <begin position="147"/>
        <end position="171"/>
    </location>
</feature>
<keyword evidence="8 9" id="KW-0472">Membrane</keyword>
<comment type="caution">
    <text evidence="9">Lacks conserved residue(s) required for the propagation of feature annotation.</text>
</comment>
<keyword evidence="7 9" id="KW-1133">Transmembrane helix</keyword>
<evidence type="ECO:0000259" key="10">
    <source>
        <dbReference type="PROSITE" id="PS51012"/>
    </source>
</evidence>
<gene>
    <name evidence="11" type="ORF">UR52_C0001G0041</name>
</gene>
<protein>
    <recommendedName>
        <fullName evidence="9">Transport permease protein</fullName>
    </recommendedName>
</protein>
<proteinExistence type="inferred from homology"/>
<evidence type="ECO:0000256" key="3">
    <source>
        <dbReference type="ARBA" id="ARBA00022448"/>
    </source>
</evidence>
<evidence type="ECO:0000256" key="4">
    <source>
        <dbReference type="ARBA" id="ARBA00022475"/>
    </source>
</evidence>
<dbReference type="Pfam" id="PF01061">
    <property type="entry name" value="ABC2_membrane"/>
    <property type="match status" value="1"/>
</dbReference>
<evidence type="ECO:0000256" key="1">
    <source>
        <dbReference type="ARBA" id="ARBA00004429"/>
    </source>
</evidence>
<evidence type="ECO:0000313" key="11">
    <source>
        <dbReference type="EMBL" id="KKP59961.1"/>
    </source>
</evidence>
<feature type="transmembrane region" description="Helical" evidence="9">
    <location>
        <begin position="113"/>
        <end position="141"/>
    </location>
</feature>
<dbReference type="InterPro" id="IPR047817">
    <property type="entry name" value="ABC2_TM_bact-type"/>
</dbReference>
<feature type="transmembrane region" description="Helical" evidence="9">
    <location>
        <begin position="40"/>
        <end position="61"/>
    </location>
</feature>
<name>A0A0G0B8C1_9BACT</name>
<feature type="transmembrane region" description="Helical" evidence="9">
    <location>
        <begin position="238"/>
        <end position="260"/>
    </location>
</feature>
<dbReference type="GO" id="GO:0140359">
    <property type="term" value="F:ABC-type transporter activity"/>
    <property type="evidence" value="ECO:0007669"/>
    <property type="project" value="InterPro"/>
</dbReference>
<dbReference type="GO" id="GO:0015920">
    <property type="term" value="P:lipopolysaccharide transport"/>
    <property type="evidence" value="ECO:0007669"/>
    <property type="project" value="TreeGrafter"/>
</dbReference>
<evidence type="ECO:0000313" key="12">
    <source>
        <dbReference type="Proteomes" id="UP000034176"/>
    </source>
</evidence>
<accession>A0A0G0B8C1</accession>